<feature type="DNA-binding region" description="HMG box" evidence="3">
    <location>
        <begin position="119"/>
        <end position="185"/>
    </location>
</feature>
<dbReference type="PANTHER" id="PTHR46040">
    <property type="entry name" value="HIGH MOBILITY GROUP PROTEIN 2"/>
    <property type="match status" value="1"/>
</dbReference>
<dbReference type="InterPro" id="IPR009071">
    <property type="entry name" value="HMG_box_dom"/>
</dbReference>
<evidence type="ECO:0000259" key="5">
    <source>
        <dbReference type="PROSITE" id="PS50105"/>
    </source>
</evidence>
<dbReference type="EMBL" id="JAUIQD010000008">
    <property type="protein sequence ID" value="KAK3341651.1"/>
    <property type="molecule type" value="Genomic_DNA"/>
</dbReference>
<dbReference type="SMART" id="SM00398">
    <property type="entry name" value="HMG"/>
    <property type="match status" value="1"/>
</dbReference>
<name>A0AAJ0M8Q7_9PEZI</name>
<evidence type="ECO:0000256" key="4">
    <source>
        <dbReference type="SAM" id="MobiDB-lite"/>
    </source>
</evidence>
<accession>A0AAJ0M8Q7</accession>
<dbReference type="InterPro" id="IPR051965">
    <property type="entry name" value="ChromReg_NeuronalGeneExpr"/>
</dbReference>
<dbReference type="InterPro" id="IPR001660">
    <property type="entry name" value="SAM"/>
</dbReference>
<dbReference type="PROSITE" id="PS50105">
    <property type="entry name" value="SAM_DOMAIN"/>
    <property type="match status" value="1"/>
</dbReference>
<evidence type="ECO:0000313" key="7">
    <source>
        <dbReference type="EMBL" id="KAK3341651.1"/>
    </source>
</evidence>
<dbReference type="Gene3D" id="1.10.150.50">
    <property type="entry name" value="Transcription Factor, Ets-1"/>
    <property type="match status" value="1"/>
</dbReference>
<dbReference type="InterPro" id="IPR013761">
    <property type="entry name" value="SAM/pointed_sf"/>
</dbReference>
<feature type="compositionally biased region" description="Polar residues" evidence="4">
    <location>
        <begin position="424"/>
        <end position="439"/>
    </location>
</feature>
<dbReference type="SUPFAM" id="SSF47769">
    <property type="entry name" value="SAM/Pointed domain"/>
    <property type="match status" value="1"/>
</dbReference>
<feature type="compositionally biased region" description="Polar residues" evidence="4">
    <location>
        <begin position="263"/>
        <end position="277"/>
    </location>
</feature>
<dbReference type="SUPFAM" id="SSF47095">
    <property type="entry name" value="HMG-box"/>
    <property type="match status" value="1"/>
</dbReference>
<feature type="compositionally biased region" description="Low complexity" evidence="4">
    <location>
        <begin position="396"/>
        <end position="408"/>
    </location>
</feature>
<feature type="compositionally biased region" description="Basic and acidic residues" evidence="4">
    <location>
        <begin position="242"/>
        <end position="262"/>
    </location>
</feature>
<reference evidence="7" key="2">
    <citation type="submission" date="2023-06" db="EMBL/GenBank/DDBJ databases">
        <authorList>
            <consortium name="Lawrence Berkeley National Laboratory"/>
            <person name="Haridas S."/>
            <person name="Hensen N."/>
            <person name="Bonometti L."/>
            <person name="Westerberg I."/>
            <person name="Brannstrom I.O."/>
            <person name="Guillou S."/>
            <person name="Cros-Aarteil S."/>
            <person name="Calhoun S."/>
            <person name="Kuo A."/>
            <person name="Mondo S."/>
            <person name="Pangilinan J."/>
            <person name="Riley R."/>
            <person name="Labutti K."/>
            <person name="Andreopoulos B."/>
            <person name="Lipzen A."/>
            <person name="Chen C."/>
            <person name="Yanf M."/>
            <person name="Daum C."/>
            <person name="Ng V."/>
            <person name="Clum A."/>
            <person name="Steindorff A."/>
            <person name="Ohm R."/>
            <person name="Martin F."/>
            <person name="Silar P."/>
            <person name="Natvig D."/>
            <person name="Lalanne C."/>
            <person name="Gautier V."/>
            <person name="Ament-Velasquez S.L."/>
            <person name="Kruys A."/>
            <person name="Hutchinson M.I."/>
            <person name="Powell A.J."/>
            <person name="Barry K."/>
            <person name="Miller A.N."/>
            <person name="Grigoriev I.V."/>
            <person name="Debuchy R."/>
            <person name="Gladieux P."/>
            <person name="Thoren M.H."/>
            <person name="Johannesson H."/>
        </authorList>
    </citation>
    <scope>NUCLEOTIDE SEQUENCE</scope>
    <source>
        <strain evidence="7">CBS 955.72</strain>
    </source>
</reference>
<gene>
    <name evidence="7" type="ORF">B0T25DRAFT_466532</name>
</gene>
<feature type="compositionally biased region" description="Basic and acidic residues" evidence="4">
    <location>
        <begin position="78"/>
        <end position="91"/>
    </location>
</feature>
<dbReference type="Gene3D" id="1.10.30.10">
    <property type="entry name" value="High mobility group box domain"/>
    <property type="match status" value="1"/>
</dbReference>
<proteinExistence type="predicted"/>
<sequence length="540" mass="59330">MTQRLETIFGELGIAQYLNAFIDQGFDSWDTILDITESDLDALGVKLGHRRKLQRRIANSRGVAPEASLAASAQPSVEDARLSDSQRPDAPRVEIREAGTIVITKRKYRRHPKPDENAPERPPSAYVLFSNKMREELKGRNLTFTEIAKLVGENWQSLSQAEKEPFESQAQAIKDRYHSDLAEYKKTAEYKKYTTYLQEFKAKHTIPSQDKEVSKRMKLSEYSGVGRDSPNPTTNRTSRSGSDNEGHLGSEPPPSREQRHDSNVSVNGSPHSASATPASYHASPEESLNSPILSNADRHSVERSPTFSTSPRDLPPMPHHRNPNWMDDQRMEQSAIQRHLPSLSDVFDSPRMMGAGRPNELNGYGFPREHASNSPGPAPGLLGNDTRPPMARKEQSSTGSASSGSSFGYPRTPTEGPLPIHALLSSSKPSHPFDNPQQSYFQGVKLPVEPKQPFVHQGSNGVGPPTNGLPITRTGLLLISNLTVVNRGITHPSMMSHHGNPGYGVPAPPASVPQRGKPDPNLDGMSALLKAGEIVDRRAQ</sequence>
<evidence type="ECO:0000313" key="8">
    <source>
        <dbReference type="Proteomes" id="UP001275084"/>
    </source>
</evidence>
<feature type="compositionally biased region" description="Polar residues" evidence="4">
    <location>
        <begin position="230"/>
        <end position="241"/>
    </location>
</feature>
<dbReference type="Pfam" id="PF00536">
    <property type="entry name" value="SAM_1"/>
    <property type="match status" value="1"/>
</dbReference>
<evidence type="ECO:0000256" key="3">
    <source>
        <dbReference type="PROSITE-ProRule" id="PRU00267"/>
    </source>
</evidence>
<evidence type="ECO:0008006" key="9">
    <source>
        <dbReference type="Google" id="ProtNLM"/>
    </source>
</evidence>
<dbReference type="PANTHER" id="PTHR46040:SF3">
    <property type="entry name" value="HIGH MOBILITY GROUP PROTEIN 2"/>
    <property type="match status" value="1"/>
</dbReference>
<evidence type="ECO:0000256" key="2">
    <source>
        <dbReference type="ARBA" id="ARBA00023242"/>
    </source>
</evidence>
<feature type="region of interest" description="Disordered" evidence="4">
    <location>
        <begin position="64"/>
        <end position="91"/>
    </location>
</feature>
<evidence type="ECO:0000256" key="1">
    <source>
        <dbReference type="ARBA" id="ARBA00023125"/>
    </source>
</evidence>
<dbReference type="Pfam" id="PF00505">
    <property type="entry name" value="HMG_box"/>
    <property type="match status" value="1"/>
</dbReference>
<feature type="region of interest" description="Disordered" evidence="4">
    <location>
        <begin position="342"/>
        <end position="439"/>
    </location>
</feature>
<feature type="region of interest" description="Disordered" evidence="4">
    <location>
        <begin position="205"/>
        <end position="326"/>
    </location>
</feature>
<dbReference type="GO" id="GO:0005634">
    <property type="term" value="C:nucleus"/>
    <property type="evidence" value="ECO:0007669"/>
    <property type="project" value="UniProtKB-UniRule"/>
</dbReference>
<keyword evidence="1 3" id="KW-0238">DNA-binding</keyword>
<dbReference type="Proteomes" id="UP001275084">
    <property type="component" value="Unassembled WGS sequence"/>
</dbReference>
<feature type="region of interest" description="Disordered" evidence="4">
    <location>
        <begin position="494"/>
        <end position="540"/>
    </location>
</feature>
<organism evidence="7 8">
    <name type="scientific">Lasiosphaeria hispida</name>
    <dbReference type="NCBI Taxonomy" id="260671"/>
    <lineage>
        <taxon>Eukaryota</taxon>
        <taxon>Fungi</taxon>
        <taxon>Dikarya</taxon>
        <taxon>Ascomycota</taxon>
        <taxon>Pezizomycotina</taxon>
        <taxon>Sordariomycetes</taxon>
        <taxon>Sordariomycetidae</taxon>
        <taxon>Sordariales</taxon>
        <taxon>Lasiosphaeriaceae</taxon>
        <taxon>Lasiosphaeria</taxon>
    </lineage>
</organism>
<keyword evidence="8" id="KW-1185">Reference proteome</keyword>
<comment type="caution">
    <text evidence="7">The sequence shown here is derived from an EMBL/GenBank/DDBJ whole genome shotgun (WGS) entry which is preliminary data.</text>
</comment>
<dbReference type="AlphaFoldDB" id="A0AAJ0M8Q7"/>
<protein>
    <recommendedName>
        <fullName evidence="9">HMG box domain-containing protein</fullName>
    </recommendedName>
</protein>
<dbReference type="PROSITE" id="PS50118">
    <property type="entry name" value="HMG_BOX_2"/>
    <property type="match status" value="1"/>
</dbReference>
<feature type="domain" description="HMG box" evidence="6">
    <location>
        <begin position="119"/>
        <end position="185"/>
    </location>
</feature>
<evidence type="ECO:0000259" key="6">
    <source>
        <dbReference type="PROSITE" id="PS50118"/>
    </source>
</evidence>
<dbReference type="GO" id="GO:0010468">
    <property type="term" value="P:regulation of gene expression"/>
    <property type="evidence" value="ECO:0007669"/>
    <property type="project" value="TreeGrafter"/>
</dbReference>
<dbReference type="GO" id="GO:0003677">
    <property type="term" value="F:DNA binding"/>
    <property type="evidence" value="ECO:0007669"/>
    <property type="project" value="UniProtKB-UniRule"/>
</dbReference>
<keyword evidence="2 3" id="KW-0539">Nucleus</keyword>
<reference evidence="7" key="1">
    <citation type="journal article" date="2023" name="Mol. Phylogenet. Evol.">
        <title>Genome-scale phylogeny and comparative genomics of the fungal order Sordariales.</title>
        <authorList>
            <person name="Hensen N."/>
            <person name="Bonometti L."/>
            <person name="Westerberg I."/>
            <person name="Brannstrom I.O."/>
            <person name="Guillou S."/>
            <person name="Cros-Aarteil S."/>
            <person name="Calhoun S."/>
            <person name="Haridas S."/>
            <person name="Kuo A."/>
            <person name="Mondo S."/>
            <person name="Pangilinan J."/>
            <person name="Riley R."/>
            <person name="LaButti K."/>
            <person name="Andreopoulos B."/>
            <person name="Lipzen A."/>
            <person name="Chen C."/>
            <person name="Yan M."/>
            <person name="Daum C."/>
            <person name="Ng V."/>
            <person name="Clum A."/>
            <person name="Steindorff A."/>
            <person name="Ohm R.A."/>
            <person name="Martin F."/>
            <person name="Silar P."/>
            <person name="Natvig D.O."/>
            <person name="Lalanne C."/>
            <person name="Gautier V."/>
            <person name="Ament-Velasquez S.L."/>
            <person name="Kruys A."/>
            <person name="Hutchinson M.I."/>
            <person name="Powell A.J."/>
            <person name="Barry K."/>
            <person name="Miller A.N."/>
            <person name="Grigoriev I.V."/>
            <person name="Debuchy R."/>
            <person name="Gladieux P."/>
            <person name="Hiltunen Thoren M."/>
            <person name="Johannesson H."/>
        </authorList>
    </citation>
    <scope>NUCLEOTIDE SEQUENCE</scope>
    <source>
        <strain evidence="7">CBS 955.72</strain>
    </source>
</reference>
<dbReference type="InterPro" id="IPR036910">
    <property type="entry name" value="HMG_box_dom_sf"/>
</dbReference>
<feature type="compositionally biased region" description="Basic and acidic residues" evidence="4">
    <location>
        <begin position="209"/>
        <end position="219"/>
    </location>
</feature>
<feature type="domain" description="SAM" evidence="5">
    <location>
        <begin position="1"/>
        <end position="45"/>
    </location>
</feature>